<comment type="caution">
    <text evidence="1">The sequence shown here is derived from an EMBL/GenBank/DDBJ whole genome shotgun (WGS) entry which is preliminary data.</text>
</comment>
<dbReference type="Proteomes" id="UP001202328">
    <property type="component" value="Unassembled WGS sequence"/>
</dbReference>
<keyword evidence="2" id="KW-1185">Reference proteome</keyword>
<gene>
    <name evidence="1" type="ORF">MKW98_019143</name>
</gene>
<reference evidence="1" key="1">
    <citation type="submission" date="2022-04" db="EMBL/GenBank/DDBJ databases">
        <title>A functionally conserved STORR gene fusion in Papaver species that diverged 16.8 million years ago.</title>
        <authorList>
            <person name="Catania T."/>
        </authorList>
    </citation>
    <scope>NUCLEOTIDE SEQUENCE</scope>
    <source>
        <strain evidence="1">S-188037</strain>
    </source>
</reference>
<sequence length="139" mass="16041">MFFSFTEAVDFVDIGFQIHFVHLQGLVFCGWVSSEIHLKFWRWLVKIIHLEDRIRVNLTSSTKSATTIISRAEVSKLLESAVNAANESWVLRVLVMMTNRTAHSGLEKKPEVRKKRMKCLFVVLLNITRVHVIPLSFSL</sequence>
<organism evidence="1 2">
    <name type="scientific">Papaver atlanticum</name>
    <dbReference type="NCBI Taxonomy" id="357466"/>
    <lineage>
        <taxon>Eukaryota</taxon>
        <taxon>Viridiplantae</taxon>
        <taxon>Streptophyta</taxon>
        <taxon>Embryophyta</taxon>
        <taxon>Tracheophyta</taxon>
        <taxon>Spermatophyta</taxon>
        <taxon>Magnoliopsida</taxon>
        <taxon>Ranunculales</taxon>
        <taxon>Papaveraceae</taxon>
        <taxon>Papaveroideae</taxon>
        <taxon>Papaver</taxon>
    </lineage>
</organism>
<evidence type="ECO:0000313" key="2">
    <source>
        <dbReference type="Proteomes" id="UP001202328"/>
    </source>
</evidence>
<dbReference type="EMBL" id="JAJJMB010000835">
    <property type="protein sequence ID" value="KAI3960942.1"/>
    <property type="molecule type" value="Genomic_DNA"/>
</dbReference>
<evidence type="ECO:0000313" key="1">
    <source>
        <dbReference type="EMBL" id="KAI3960942.1"/>
    </source>
</evidence>
<name>A0AAD4XZC5_9MAGN</name>
<dbReference type="AlphaFoldDB" id="A0AAD4XZC5"/>
<proteinExistence type="predicted"/>
<protein>
    <submittedName>
        <fullName evidence="1">Uncharacterized protein</fullName>
    </submittedName>
</protein>
<accession>A0AAD4XZC5</accession>